<dbReference type="AlphaFoldDB" id="A0A1T4R704"/>
<dbReference type="EMBL" id="FUXP01000007">
    <property type="protein sequence ID" value="SKA11725.1"/>
    <property type="molecule type" value="Genomic_DNA"/>
</dbReference>
<proteinExistence type="predicted"/>
<name>A0A1T4R704_9GAMM</name>
<dbReference type="Proteomes" id="UP000190061">
    <property type="component" value="Unassembled WGS sequence"/>
</dbReference>
<dbReference type="STRING" id="1122188.SAMN02745674_02002"/>
<evidence type="ECO:0000313" key="1">
    <source>
        <dbReference type="EMBL" id="SKA11725.1"/>
    </source>
</evidence>
<evidence type="ECO:0000313" key="2">
    <source>
        <dbReference type="Proteomes" id="UP000190061"/>
    </source>
</evidence>
<sequence length="75" mass="8431">MYFLINYSRQDGKLLSITEYCDSAEASKAKREVEIAAIGKSVKTEIVILEADNLDSLKSSHSRYFNDLGNIQLSK</sequence>
<reference evidence="1 2" key="1">
    <citation type="submission" date="2017-02" db="EMBL/GenBank/DDBJ databases">
        <authorList>
            <person name="Peterson S.W."/>
        </authorList>
    </citation>
    <scope>NUCLEOTIDE SEQUENCE [LARGE SCALE GENOMIC DNA]</scope>
    <source>
        <strain evidence="1 2">DSM 21749</strain>
    </source>
</reference>
<accession>A0A1T4R704</accession>
<protein>
    <submittedName>
        <fullName evidence="1">Uncharacterized protein</fullName>
    </submittedName>
</protein>
<keyword evidence="2" id="KW-1185">Reference proteome</keyword>
<organism evidence="1 2">
    <name type="scientific">Lysobacter spongiicola DSM 21749</name>
    <dbReference type="NCBI Taxonomy" id="1122188"/>
    <lineage>
        <taxon>Bacteria</taxon>
        <taxon>Pseudomonadati</taxon>
        <taxon>Pseudomonadota</taxon>
        <taxon>Gammaproteobacteria</taxon>
        <taxon>Lysobacterales</taxon>
        <taxon>Lysobacteraceae</taxon>
        <taxon>Novilysobacter</taxon>
    </lineage>
</organism>
<gene>
    <name evidence="1" type="ORF">SAMN02745674_02002</name>
</gene>